<evidence type="ECO:0000256" key="1">
    <source>
        <dbReference type="ARBA" id="ARBA00005417"/>
    </source>
</evidence>
<evidence type="ECO:0000256" key="4">
    <source>
        <dbReference type="ARBA" id="ARBA00022840"/>
    </source>
</evidence>
<evidence type="ECO:0000256" key="2">
    <source>
        <dbReference type="ARBA" id="ARBA00022448"/>
    </source>
</evidence>
<dbReference type="Gene3D" id="3.40.50.300">
    <property type="entry name" value="P-loop containing nucleotide triphosphate hydrolases"/>
    <property type="match status" value="1"/>
</dbReference>
<evidence type="ECO:0000259" key="5">
    <source>
        <dbReference type="PROSITE" id="PS50893"/>
    </source>
</evidence>
<dbReference type="GO" id="GO:0016020">
    <property type="term" value="C:membrane"/>
    <property type="evidence" value="ECO:0007669"/>
    <property type="project" value="InterPro"/>
</dbReference>
<dbReference type="Pfam" id="PF00005">
    <property type="entry name" value="ABC_tran"/>
    <property type="match status" value="1"/>
</dbReference>
<dbReference type="CDD" id="cd10147">
    <property type="entry name" value="Wzt_C-like"/>
    <property type="match status" value="1"/>
</dbReference>
<dbReference type="InterPro" id="IPR003439">
    <property type="entry name" value="ABC_transporter-like_ATP-bd"/>
</dbReference>
<dbReference type="InterPro" id="IPR003593">
    <property type="entry name" value="AAA+_ATPase"/>
</dbReference>
<dbReference type="Pfam" id="PF14524">
    <property type="entry name" value="Wzt_C"/>
    <property type="match status" value="1"/>
</dbReference>
<dbReference type="InterPro" id="IPR050683">
    <property type="entry name" value="Bact_Polysacc_Export_ATP-bd"/>
</dbReference>
<dbReference type="CDD" id="cd03220">
    <property type="entry name" value="ABC_KpsT_Wzt"/>
    <property type="match status" value="1"/>
</dbReference>
<dbReference type="GO" id="GO:0140359">
    <property type="term" value="F:ABC-type transporter activity"/>
    <property type="evidence" value="ECO:0007669"/>
    <property type="project" value="InterPro"/>
</dbReference>
<dbReference type="InterPro" id="IPR027417">
    <property type="entry name" value="P-loop_NTPase"/>
</dbReference>
<protein>
    <submittedName>
        <fullName evidence="6">ABC transporter ATP-binding protein</fullName>
    </submittedName>
</protein>
<dbReference type="GO" id="GO:0016887">
    <property type="term" value="F:ATP hydrolysis activity"/>
    <property type="evidence" value="ECO:0007669"/>
    <property type="project" value="InterPro"/>
</dbReference>
<dbReference type="EMBL" id="PFGP01000122">
    <property type="protein sequence ID" value="PIW66075.1"/>
    <property type="molecule type" value="Genomic_DNA"/>
</dbReference>
<dbReference type="PROSITE" id="PS50893">
    <property type="entry name" value="ABC_TRANSPORTER_2"/>
    <property type="match status" value="1"/>
</dbReference>
<dbReference type="InterPro" id="IPR015860">
    <property type="entry name" value="ABC_transpr_TagH-like"/>
</dbReference>
<dbReference type="PANTHER" id="PTHR46743:SF2">
    <property type="entry name" value="TEICHOIC ACIDS EXPORT ATP-BINDING PROTEIN TAGH"/>
    <property type="match status" value="1"/>
</dbReference>
<dbReference type="AlphaFoldDB" id="A0A2J0LE05"/>
<evidence type="ECO:0000256" key="3">
    <source>
        <dbReference type="ARBA" id="ARBA00022741"/>
    </source>
</evidence>
<organism evidence="6 7">
    <name type="scientific">Candidatus Taenaricola geysiri</name>
    <dbReference type="NCBI Taxonomy" id="1974752"/>
    <lineage>
        <taxon>Bacteria</taxon>
        <taxon>Pseudomonadati</taxon>
        <taxon>Candidatus Omnitrophota</taxon>
        <taxon>Candidatus Taenaricola</taxon>
    </lineage>
</organism>
<accession>A0A2J0LE05</accession>
<feature type="domain" description="ABC transporter" evidence="5">
    <location>
        <begin position="43"/>
        <end position="262"/>
    </location>
</feature>
<reference evidence="6 7" key="1">
    <citation type="submission" date="2017-09" db="EMBL/GenBank/DDBJ databases">
        <title>Depth-based differentiation of microbial function through sediment-hosted aquifers and enrichment of novel symbionts in the deep terrestrial subsurface.</title>
        <authorList>
            <person name="Probst A.J."/>
            <person name="Ladd B."/>
            <person name="Jarett J.K."/>
            <person name="Geller-Mcgrath D.E."/>
            <person name="Sieber C.M."/>
            <person name="Emerson J.B."/>
            <person name="Anantharaman K."/>
            <person name="Thomas B.C."/>
            <person name="Malmstrom R."/>
            <person name="Stieglmeier M."/>
            <person name="Klingl A."/>
            <person name="Woyke T."/>
            <person name="Ryan C.M."/>
            <person name="Banfield J.F."/>
        </authorList>
    </citation>
    <scope>NUCLEOTIDE SEQUENCE [LARGE SCALE GENOMIC DNA]</scope>
    <source>
        <strain evidence="6">CG12_big_fil_rev_8_21_14_0_65_43_15</strain>
    </source>
</reference>
<dbReference type="SUPFAM" id="SSF52540">
    <property type="entry name" value="P-loop containing nucleoside triphosphate hydrolases"/>
    <property type="match status" value="1"/>
</dbReference>
<dbReference type="Gene3D" id="2.70.50.60">
    <property type="entry name" value="abc- transporter (atp binding component) like domain"/>
    <property type="match status" value="1"/>
</dbReference>
<dbReference type="PANTHER" id="PTHR46743">
    <property type="entry name" value="TEICHOIC ACIDS EXPORT ATP-BINDING PROTEIN TAGH"/>
    <property type="match status" value="1"/>
</dbReference>
<keyword evidence="4 6" id="KW-0067">ATP-binding</keyword>
<dbReference type="GO" id="GO:0005524">
    <property type="term" value="F:ATP binding"/>
    <property type="evidence" value="ECO:0007669"/>
    <property type="project" value="UniProtKB-KW"/>
</dbReference>
<evidence type="ECO:0000313" key="6">
    <source>
        <dbReference type="EMBL" id="PIW66075.1"/>
    </source>
</evidence>
<comment type="caution">
    <text evidence="6">The sequence shown here is derived from an EMBL/GenBank/DDBJ whole genome shotgun (WGS) entry which is preliminary data.</text>
</comment>
<gene>
    <name evidence="6" type="ORF">COW11_05245</name>
</gene>
<dbReference type="Proteomes" id="UP000231267">
    <property type="component" value="Unassembled WGS sequence"/>
</dbReference>
<name>A0A2J0LE05_9BACT</name>
<proteinExistence type="inferred from homology"/>
<comment type="similarity">
    <text evidence="1">Belongs to the ABC transporter superfamily.</text>
</comment>
<evidence type="ECO:0000313" key="7">
    <source>
        <dbReference type="Proteomes" id="UP000231267"/>
    </source>
</evidence>
<dbReference type="SMART" id="SM00382">
    <property type="entry name" value="AAA"/>
    <property type="match status" value="1"/>
</dbReference>
<sequence>MANIAIKAEGIGKKYLINQVRRGPSNLRDHLSDSLRRALFYGISRKNPDSRIMHAVWALKDVSFEIERGSVVGIIGRNGAGKTTLLKILSRVIRPTSGSAEVYGRAGSLLEVGLGFHEELTGRENIYLNGAILGMKKREIDRKFDEIVSFSELEDFLETPIKYYSSGMYVRLAFAIAAHLQTEILFIDEILSVGDMRFQKKCISKIEEAGRERTVLFVSHNMSLVNALCSCALLLNGGRLEAIGDKESIIKKYIENTYKLIDTGLSSRTDRTGNGAMRFVKYHLENSKGQKVAAFRSGEDVSIVVEYAGALAKKLQNVSVSFVLNDFLGNIVTDLANRIAGDIWHEVPPKGIIKCRIKKLPLMPGKYTFNAFCQVNALVSDMIWSAGIFEVEPGPFFTSGRLPDSGFGPVLFENEWTVEGS</sequence>
<keyword evidence="3" id="KW-0547">Nucleotide-binding</keyword>
<dbReference type="InterPro" id="IPR029439">
    <property type="entry name" value="Wzt_C"/>
</dbReference>
<keyword evidence="2" id="KW-0813">Transport</keyword>